<dbReference type="AlphaFoldDB" id="A0A382AGP5"/>
<protein>
    <submittedName>
        <fullName evidence="1">Uncharacterized protein</fullName>
    </submittedName>
</protein>
<gene>
    <name evidence="1" type="ORF">METZ01_LOCUS153403</name>
</gene>
<sequence length="155" mass="17642">MKHLAVKLLFFIGYLLIFILIGCDYPTDSEADSQEDLLLNLYMNNPKVDDGSLYLVDYPKKDCDRISFHASVKYLTTPATSVFWTLPVCGHTGACPLLCPTNPSIYYFSYSKDDGSGEQIIYLNENMLNDTLTVIGCLNEDYCKSLKFIVMERYQ</sequence>
<organism evidence="1">
    <name type="scientific">marine metagenome</name>
    <dbReference type="NCBI Taxonomy" id="408172"/>
    <lineage>
        <taxon>unclassified sequences</taxon>
        <taxon>metagenomes</taxon>
        <taxon>ecological metagenomes</taxon>
    </lineage>
</organism>
<evidence type="ECO:0000313" key="1">
    <source>
        <dbReference type="EMBL" id="SVB00549.1"/>
    </source>
</evidence>
<dbReference type="PROSITE" id="PS51257">
    <property type="entry name" value="PROKAR_LIPOPROTEIN"/>
    <property type="match status" value="1"/>
</dbReference>
<dbReference type="EMBL" id="UINC01025276">
    <property type="protein sequence ID" value="SVB00549.1"/>
    <property type="molecule type" value="Genomic_DNA"/>
</dbReference>
<accession>A0A382AGP5</accession>
<proteinExistence type="predicted"/>
<reference evidence="1" key="1">
    <citation type="submission" date="2018-05" db="EMBL/GenBank/DDBJ databases">
        <authorList>
            <person name="Lanie J.A."/>
            <person name="Ng W.-L."/>
            <person name="Kazmierczak K.M."/>
            <person name="Andrzejewski T.M."/>
            <person name="Davidsen T.M."/>
            <person name="Wayne K.J."/>
            <person name="Tettelin H."/>
            <person name="Glass J.I."/>
            <person name="Rusch D."/>
            <person name="Podicherti R."/>
            <person name="Tsui H.-C.T."/>
            <person name="Winkler M.E."/>
        </authorList>
    </citation>
    <scope>NUCLEOTIDE SEQUENCE</scope>
</reference>
<name>A0A382AGP5_9ZZZZ</name>